<dbReference type="RefSeq" id="WP_003932135.1">
    <property type="nucleotide sequence ID" value="NZ_JH814695.1"/>
</dbReference>
<gene>
    <name evidence="2" type="ORF">MVAC_29673</name>
</gene>
<protein>
    <recommendedName>
        <fullName evidence="4">Transmembrane protein</fullName>
    </recommendedName>
</protein>
<evidence type="ECO:0000313" key="3">
    <source>
        <dbReference type="Proteomes" id="UP000006072"/>
    </source>
</evidence>
<sequence>MTRIAAWLANPRITAWWALAPLAYFVAEWVVSATWRGHYGYRREQLGPLGVAFCGPAGDWPCSELYPAMNAGLVVTGLAVTFVAVSLLVQRRVDRGPALALAVAGWGLAASGLVTYRVDYAWNLTFVVMFMTLGSVAVLFLALSSGSAMSSERRGVALACSVVSLVGYLAYMGGHTVFGSGGAQRMAIYGILAAVLAVGTTGFVRTRAHDPQAREVVEETP</sequence>
<evidence type="ECO:0000313" key="2">
    <source>
        <dbReference type="EMBL" id="EJZ04243.1"/>
    </source>
</evidence>
<organism evidence="2 3">
    <name type="scientific">Mycolicibacterium vaccae ATCC 25954</name>
    <dbReference type="NCBI Taxonomy" id="1194972"/>
    <lineage>
        <taxon>Bacteria</taxon>
        <taxon>Bacillati</taxon>
        <taxon>Actinomycetota</taxon>
        <taxon>Actinomycetes</taxon>
        <taxon>Mycobacteriales</taxon>
        <taxon>Mycobacteriaceae</taxon>
        <taxon>Mycolicibacterium</taxon>
    </lineage>
</organism>
<feature type="transmembrane region" description="Helical" evidence="1">
    <location>
        <begin position="155"/>
        <end position="174"/>
    </location>
</feature>
<dbReference type="AlphaFoldDB" id="K0UNT6"/>
<keyword evidence="3" id="KW-1185">Reference proteome</keyword>
<feature type="transmembrane region" description="Helical" evidence="1">
    <location>
        <begin position="12"/>
        <end position="31"/>
    </location>
</feature>
<keyword evidence="1" id="KW-0812">Transmembrane</keyword>
<feature type="transmembrane region" description="Helical" evidence="1">
    <location>
        <begin position="96"/>
        <end position="114"/>
    </location>
</feature>
<dbReference type="PATRIC" id="fig|1194972.3.peg.5869"/>
<proteinExistence type="predicted"/>
<evidence type="ECO:0000256" key="1">
    <source>
        <dbReference type="SAM" id="Phobius"/>
    </source>
</evidence>
<feature type="transmembrane region" description="Helical" evidence="1">
    <location>
        <begin position="120"/>
        <end position="143"/>
    </location>
</feature>
<feature type="transmembrane region" description="Helical" evidence="1">
    <location>
        <begin position="186"/>
        <end position="204"/>
    </location>
</feature>
<keyword evidence="1" id="KW-1133">Transmembrane helix</keyword>
<dbReference type="eggNOG" id="ENOG5031T5Q">
    <property type="taxonomic scope" value="Bacteria"/>
</dbReference>
<accession>K0UNT6</accession>
<name>K0UNT6_MYCVA</name>
<dbReference type="Proteomes" id="UP000006072">
    <property type="component" value="Unassembled WGS sequence"/>
</dbReference>
<feature type="transmembrane region" description="Helical" evidence="1">
    <location>
        <begin position="68"/>
        <end position="89"/>
    </location>
</feature>
<reference evidence="2 3" key="1">
    <citation type="journal article" date="2012" name="J. Bacteriol.">
        <title>Complete Genome Sequence of Mycobacterium vaccae Type Strain ATCC 25954.</title>
        <authorList>
            <person name="Ho Y.S."/>
            <person name="Adroub S.A."/>
            <person name="Abadi M."/>
            <person name="Al Alwan B."/>
            <person name="Alkhateeb R."/>
            <person name="Gao G."/>
            <person name="Ragab A."/>
            <person name="Ali S."/>
            <person name="van Soolingen D."/>
            <person name="Bitter W."/>
            <person name="Pain A."/>
            <person name="Abdallah A.M."/>
        </authorList>
    </citation>
    <scope>NUCLEOTIDE SEQUENCE [LARGE SCALE GENOMIC DNA]</scope>
    <source>
        <strain evidence="2 3">ATCC 25954</strain>
    </source>
</reference>
<keyword evidence="1" id="KW-0472">Membrane</keyword>
<evidence type="ECO:0008006" key="4">
    <source>
        <dbReference type="Google" id="ProtNLM"/>
    </source>
</evidence>
<dbReference type="EMBL" id="ALQA01000134">
    <property type="protein sequence ID" value="EJZ04243.1"/>
    <property type="molecule type" value="Genomic_DNA"/>
</dbReference>
<dbReference type="HOGENOM" id="CLU_080422_3_0_11"/>
<comment type="caution">
    <text evidence="2">The sequence shown here is derived from an EMBL/GenBank/DDBJ whole genome shotgun (WGS) entry which is preliminary data.</text>
</comment>